<comment type="caution">
    <text evidence="2">The sequence shown here is derived from an EMBL/GenBank/DDBJ whole genome shotgun (WGS) entry which is preliminary data.</text>
</comment>
<dbReference type="Proteomes" id="UP000438182">
    <property type="component" value="Unassembled WGS sequence"/>
</dbReference>
<dbReference type="RefSeq" id="WP_160422454.1">
    <property type="nucleotide sequence ID" value="NZ_WSTA01000003.1"/>
</dbReference>
<dbReference type="Gene3D" id="2.60.40.2700">
    <property type="match status" value="1"/>
</dbReference>
<dbReference type="Gene3D" id="2.60.40.10">
    <property type="entry name" value="Immunoglobulins"/>
    <property type="match status" value="1"/>
</dbReference>
<evidence type="ECO:0008006" key="4">
    <source>
        <dbReference type="Google" id="ProtNLM"/>
    </source>
</evidence>
<sequence length="590" mass="59891">MQFRRPAQICSAAALALALAVTATATANAVPNPTAPAEAVAAAATAAVPAIASLELETSAVVVDGDTVRIGWTSETALNSVSLTLVDALGYRHYVAAPYVPGPYVPATSGTVSATIEPGTWAAGPVALDSAAYSWGSGAEYGSLTVEADGRVVDAYPEGLAAAVPALDPVAFTVDTDTDLSQVPSLLNVSRSSDDVLEVGDTLAVEWATDLDVEWVSFDFVDAVGRAHSVFSSGGSTGTATTTVDDSWGDGDVTLRQVQVWTPAMSVVVFDRAGEVVWKNPVGIDDTTAPADLGGLDFDVDTDAVFQLVDVPAPIVTDAGCGVEPHLVLQDFEHGSWSMGKAFSQSGDSGESYDLRPWGYSPNHGASYGVAASFDDGWGTTGQTVWMIDFAPTPVECDVTAGTPVITGSAVVGSTLNANPGTWGPEGVELSTQWLRNGEPIAGAVSTAYTAVAADLGASLSVRVTGTASGYAPTTATSAAVVVQAAPTGADKVKPVASLVTPTVGVTVAGTSVQLRVDATDDRGLNRVTANIYRDGKLFKSTFTAAGGALAATHTATASLPAGDYVVRFNASDLAGNVSTTGNAAFTVAG</sequence>
<feature type="signal peptide" evidence="1">
    <location>
        <begin position="1"/>
        <end position="29"/>
    </location>
</feature>
<keyword evidence="3" id="KW-1185">Reference proteome</keyword>
<keyword evidence="1" id="KW-0732">Signal</keyword>
<dbReference type="InterPro" id="IPR013783">
    <property type="entry name" value="Ig-like_fold"/>
</dbReference>
<name>A0A6I4NXD4_9MICO</name>
<gene>
    <name evidence="2" type="ORF">GB864_01170</name>
</gene>
<evidence type="ECO:0000313" key="2">
    <source>
        <dbReference type="EMBL" id="MWB97175.1"/>
    </source>
</evidence>
<proteinExistence type="predicted"/>
<feature type="chain" id="PRO_5026125061" description="Bacterial Ig-like domain-containing protein" evidence="1">
    <location>
        <begin position="30"/>
        <end position="590"/>
    </location>
</feature>
<accession>A0A6I4NXD4</accession>
<evidence type="ECO:0000256" key="1">
    <source>
        <dbReference type="SAM" id="SignalP"/>
    </source>
</evidence>
<dbReference type="AlphaFoldDB" id="A0A6I4NXD4"/>
<dbReference type="GO" id="GO:0005975">
    <property type="term" value="P:carbohydrate metabolic process"/>
    <property type="evidence" value="ECO:0007669"/>
    <property type="project" value="UniProtKB-ARBA"/>
</dbReference>
<dbReference type="EMBL" id="WSTA01000003">
    <property type="protein sequence ID" value="MWB97175.1"/>
    <property type="molecule type" value="Genomic_DNA"/>
</dbReference>
<protein>
    <recommendedName>
        <fullName evidence="4">Bacterial Ig-like domain-containing protein</fullName>
    </recommendedName>
</protein>
<organism evidence="2 3">
    <name type="scientific">Agromyces seonyuensis</name>
    <dbReference type="NCBI Taxonomy" id="2662446"/>
    <lineage>
        <taxon>Bacteria</taxon>
        <taxon>Bacillati</taxon>
        <taxon>Actinomycetota</taxon>
        <taxon>Actinomycetes</taxon>
        <taxon>Micrococcales</taxon>
        <taxon>Microbacteriaceae</taxon>
        <taxon>Agromyces</taxon>
    </lineage>
</organism>
<reference evidence="2 3" key="1">
    <citation type="submission" date="2019-12" db="EMBL/GenBank/DDBJ databases">
        <authorList>
            <person name="Kim Y.S."/>
        </authorList>
    </citation>
    <scope>NUCLEOTIDE SEQUENCE [LARGE SCALE GENOMIC DNA]</scope>
    <source>
        <strain evidence="2 3">MMS17-SY077</strain>
    </source>
</reference>
<evidence type="ECO:0000313" key="3">
    <source>
        <dbReference type="Proteomes" id="UP000438182"/>
    </source>
</evidence>